<gene>
    <name evidence="3" type="ORF">NDM98_21735</name>
</gene>
<evidence type="ECO:0000256" key="1">
    <source>
        <dbReference type="ARBA" id="ARBA00023125"/>
    </source>
</evidence>
<name>A0ABT0XPE5_9BACI</name>
<keyword evidence="1" id="KW-0238">DNA-binding</keyword>
<dbReference type="EMBL" id="JAMQJY010000006">
    <property type="protein sequence ID" value="MCM2677779.1"/>
    <property type="molecule type" value="Genomic_DNA"/>
</dbReference>
<dbReference type="PANTHER" id="PTHR46797:SF1">
    <property type="entry name" value="METHYLPHOSPHONATE SYNTHASE"/>
    <property type="match status" value="1"/>
</dbReference>
<keyword evidence="4" id="KW-1185">Reference proteome</keyword>
<proteinExistence type="predicted"/>
<dbReference type="InterPro" id="IPR010982">
    <property type="entry name" value="Lambda_DNA-bd_dom_sf"/>
</dbReference>
<dbReference type="SMART" id="SM00530">
    <property type="entry name" value="HTH_XRE"/>
    <property type="match status" value="1"/>
</dbReference>
<dbReference type="CDD" id="cd00093">
    <property type="entry name" value="HTH_XRE"/>
    <property type="match status" value="1"/>
</dbReference>
<dbReference type="SUPFAM" id="SSF47413">
    <property type="entry name" value="lambda repressor-like DNA-binding domains"/>
    <property type="match status" value="1"/>
</dbReference>
<dbReference type="PANTHER" id="PTHR46797">
    <property type="entry name" value="HTH-TYPE TRANSCRIPTIONAL REGULATOR"/>
    <property type="match status" value="1"/>
</dbReference>
<sequence>MSLVKKARQELGYSLEVAAREIGISAGYLSQIESGKRQISSERALLIANVYNVNLEDIFTATRFGRKEIESLLDTQKTGGD</sequence>
<evidence type="ECO:0000313" key="4">
    <source>
        <dbReference type="Proteomes" id="UP001203665"/>
    </source>
</evidence>
<accession>A0ABT0XPE5</accession>
<feature type="domain" description="HTH cro/C1-type" evidence="2">
    <location>
        <begin position="4"/>
        <end position="58"/>
    </location>
</feature>
<evidence type="ECO:0000259" key="2">
    <source>
        <dbReference type="PROSITE" id="PS50943"/>
    </source>
</evidence>
<organism evidence="3 4">
    <name type="scientific">Alkalicoccobacillus plakortidis</name>
    <dbReference type="NCBI Taxonomy" id="444060"/>
    <lineage>
        <taxon>Bacteria</taxon>
        <taxon>Bacillati</taxon>
        <taxon>Bacillota</taxon>
        <taxon>Bacilli</taxon>
        <taxon>Bacillales</taxon>
        <taxon>Bacillaceae</taxon>
        <taxon>Alkalicoccobacillus</taxon>
    </lineage>
</organism>
<dbReference type="InterPro" id="IPR001387">
    <property type="entry name" value="Cro/C1-type_HTH"/>
</dbReference>
<comment type="caution">
    <text evidence="3">The sequence shown here is derived from an EMBL/GenBank/DDBJ whole genome shotgun (WGS) entry which is preliminary data.</text>
</comment>
<protein>
    <submittedName>
        <fullName evidence="3">Helix-turn-helix domain-containing protein</fullName>
    </submittedName>
</protein>
<dbReference type="RefSeq" id="WP_251611579.1">
    <property type="nucleotide sequence ID" value="NZ_JAMQJY010000006.1"/>
</dbReference>
<dbReference type="InterPro" id="IPR050807">
    <property type="entry name" value="TransReg_Diox_bact_type"/>
</dbReference>
<evidence type="ECO:0000313" key="3">
    <source>
        <dbReference type="EMBL" id="MCM2677779.1"/>
    </source>
</evidence>
<dbReference type="Pfam" id="PF01381">
    <property type="entry name" value="HTH_3"/>
    <property type="match status" value="1"/>
</dbReference>
<dbReference type="Gene3D" id="1.10.260.40">
    <property type="entry name" value="lambda repressor-like DNA-binding domains"/>
    <property type="match status" value="1"/>
</dbReference>
<dbReference type="Proteomes" id="UP001203665">
    <property type="component" value="Unassembled WGS sequence"/>
</dbReference>
<reference evidence="3" key="1">
    <citation type="submission" date="2022-06" db="EMBL/GenBank/DDBJ databases">
        <title>Alkalicoccobacillus porphyridii sp. nov., isolated from a marine red alga, Porphyridium purpureum and reclassification of Shouchella plakortidis and Shouchella gibsonii as Alkalicoccobacillus plakortidis comb. nov. and Alkalicoccobacillus gibsonii comb. nov.</title>
        <authorList>
            <person name="Kim K.H."/>
            <person name="Lee J.K."/>
            <person name="Han D.M."/>
            <person name="Baek J.H."/>
            <person name="Jeon C.O."/>
        </authorList>
    </citation>
    <scope>NUCLEOTIDE SEQUENCE</scope>
    <source>
        <strain evidence="3">DSM 19153</strain>
    </source>
</reference>
<dbReference type="PROSITE" id="PS50943">
    <property type="entry name" value="HTH_CROC1"/>
    <property type="match status" value="1"/>
</dbReference>